<dbReference type="Proteomes" id="UP000026962">
    <property type="component" value="Chromosome 3"/>
</dbReference>
<evidence type="ECO:0000313" key="3">
    <source>
        <dbReference type="Proteomes" id="UP000026962"/>
    </source>
</evidence>
<dbReference type="EnsemblPlants" id="OPUNC03G17690.1">
    <property type="protein sequence ID" value="OPUNC03G17690.1"/>
    <property type="gene ID" value="OPUNC03G17690"/>
</dbReference>
<keyword evidence="3" id="KW-1185">Reference proteome</keyword>
<accession>A0A0E0KE41</accession>
<sequence length="303" mass="32565">MAPAEALPDDLVEEILLRLPRRVQGLASRTSHPYFLRAHAARSPIVVAVVDTTAIPDGEVCTIISIKPLSARDDDGDGSGAAPSQHAVPLISFTSVPFFSSPFVIGTWDGVVCVACYHQYALFNPLTRARTSVPAPASRGIVICGYAHPTTSRYHLLHTDDASYPHNDTAAAVATIRILRVGENNVWRKITHHSAGVESRTYVTSYSAPPVNLHGCLHWPMGSSSSASARPLLSVFDMEREVPADGDPRTMALPRRLAVLPDGVNGDGRWRGDPVPVHPNQREGGCVQCSTRDVAPSKDVGTD</sequence>
<dbReference type="InterPro" id="IPR050796">
    <property type="entry name" value="SCF_F-box_component"/>
</dbReference>
<evidence type="ECO:0008006" key="4">
    <source>
        <dbReference type="Google" id="ProtNLM"/>
    </source>
</evidence>
<dbReference type="Gramene" id="OPUNC03G17690.1">
    <property type="protein sequence ID" value="OPUNC03G17690.1"/>
    <property type="gene ID" value="OPUNC03G17690"/>
</dbReference>
<reference evidence="2" key="1">
    <citation type="submission" date="2015-04" db="UniProtKB">
        <authorList>
            <consortium name="EnsemblPlants"/>
        </authorList>
    </citation>
    <scope>IDENTIFICATION</scope>
</reference>
<feature type="region of interest" description="Disordered" evidence="1">
    <location>
        <begin position="262"/>
        <end position="303"/>
    </location>
</feature>
<organism evidence="2">
    <name type="scientific">Oryza punctata</name>
    <name type="common">Red rice</name>
    <dbReference type="NCBI Taxonomy" id="4537"/>
    <lineage>
        <taxon>Eukaryota</taxon>
        <taxon>Viridiplantae</taxon>
        <taxon>Streptophyta</taxon>
        <taxon>Embryophyta</taxon>
        <taxon>Tracheophyta</taxon>
        <taxon>Spermatophyta</taxon>
        <taxon>Magnoliopsida</taxon>
        <taxon>Liliopsida</taxon>
        <taxon>Poales</taxon>
        <taxon>Poaceae</taxon>
        <taxon>BOP clade</taxon>
        <taxon>Oryzoideae</taxon>
        <taxon>Oryzeae</taxon>
        <taxon>Oryzinae</taxon>
        <taxon>Oryza</taxon>
    </lineage>
</organism>
<dbReference type="PANTHER" id="PTHR31672">
    <property type="entry name" value="BNACNNG10540D PROTEIN"/>
    <property type="match status" value="1"/>
</dbReference>
<evidence type="ECO:0000313" key="2">
    <source>
        <dbReference type="EnsemblPlants" id="OPUNC03G17690.1"/>
    </source>
</evidence>
<name>A0A0E0KE41_ORYPU</name>
<dbReference type="AlphaFoldDB" id="A0A0E0KE41"/>
<dbReference type="eggNOG" id="ENOG502SX3H">
    <property type="taxonomic scope" value="Eukaryota"/>
</dbReference>
<dbReference type="PANTHER" id="PTHR31672:SF2">
    <property type="entry name" value="F-BOX DOMAIN-CONTAINING PROTEIN"/>
    <property type="match status" value="1"/>
</dbReference>
<dbReference type="STRING" id="4537.A0A0E0KE41"/>
<reference evidence="2" key="2">
    <citation type="submission" date="2018-05" db="EMBL/GenBank/DDBJ databases">
        <title>OpunRS2 (Oryza punctata Reference Sequence Version 2).</title>
        <authorList>
            <person name="Zhang J."/>
            <person name="Kudrna D."/>
            <person name="Lee S."/>
            <person name="Talag J."/>
            <person name="Welchert J."/>
            <person name="Wing R.A."/>
        </authorList>
    </citation>
    <scope>NUCLEOTIDE SEQUENCE [LARGE SCALE GENOMIC DNA]</scope>
</reference>
<proteinExistence type="predicted"/>
<protein>
    <recommendedName>
        <fullName evidence="4">F-box domain-containing protein</fullName>
    </recommendedName>
</protein>
<dbReference type="HOGENOM" id="CLU_919472_0_0_1"/>
<evidence type="ECO:0000256" key="1">
    <source>
        <dbReference type="SAM" id="MobiDB-lite"/>
    </source>
</evidence>